<dbReference type="InParanoid" id="E9GAQ1"/>
<reference evidence="1 2" key="1">
    <citation type="journal article" date="2011" name="Science">
        <title>The ecoresponsive genome of Daphnia pulex.</title>
        <authorList>
            <person name="Colbourne J.K."/>
            <person name="Pfrender M.E."/>
            <person name="Gilbert D."/>
            <person name="Thomas W.K."/>
            <person name="Tucker A."/>
            <person name="Oakley T.H."/>
            <person name="Tokishita S."/>
            <person name="Aerts A."/>
            <person name="Arnold G.J."/>
            <person name="Basu M.K."/>
            <person name="Bauer D.J."/>
            <person name="Caceres C.E."/>
            <person name="Carmel L."/>
            <person name="Casola C."/>
            <person name="Choi J.H."/>
            <person name="Detter J.C."/>
            <person name="Dong Q."/>
            <person name="Dusheyko S."/>
            <person name="Eads B.D."/>
            <person name="Frohlich T."/>
            <person name="Geiler-Samerotte K.A."/>
            <person name="Gerlach D."/>
            <person name="Hatcher P."/>
            <person name="Jogdeo S."/>
            <person name="Krijgsveld J."/>
            <person name="Kriventseva E.V."/>
            <person name="Kultz D."/>
            <person name="Laforsch C."/>
            <person name="Lindquist E."/>
            <person name="Lopez J."/>
            <person name="Manak J.R."/>
            <person name="Muller J."/>
            <person name="Pangilinan J."/>
            <person name="Patwardhan R.P."/>
            <person name="Pitluck S."/>
            <person name="Pritham E.J."/>
            <person name="Rechtsteiner A."/>
            <person name="Rho M."/>
            <person name="Rogozin I.B."/>
            <person name="Sakarya O."/>
            <person name="Salamov A."/>
            <person name="Schaack S."/>
            <person name="Shapiro H."/>
            <person name="Shiga Y."/>
            <person name="Skalitzky C."/>
            <person name="Smith Z."/>
            <person name="Souvorov A."/>
            <person name="Sung W."/>
            <person name="Tang Z."/>
            <person name="Tsuchiya D."/>
            <person name="Tu H."/>
            <person name="Vos H."/>
            <person name="Wang M."/>
            <person name="Wolf Y.I."/>
            <person name="Yamagata H."/>
            <person name="Yamada T."/>
            <person name="Ye Y."/>
            <person name="Shaw J.R."/>
            <person name="Andrews J."/>
            <person name="Crease T.J."/>
            <person name="Tang H."/>
            <person name="Lucas S.M."/>
            <person name="Robertson H.M."/>
            <person name="Bork P."/>
            <person name="Koonin E.V."/>
            <person name="Zdobnov E.M."/>
            <person name="Grigoriev I.V."/>
            <person name="Lynch M."/>
            <person name="Boore J.L."/>
        </authorList>
    </citation>
    <scope>NUCLEOTIDE SEQUENCE [LARGE SCALE GENOMIC DNA]</scope>
</reference>
<protein>
    <submittedName>
        <fullName evidence="1">Uncharacterized protein</fullName>
    </submittedName>
</protein>
<keyword evidence="2" id="KW-1185">Reference proteome</keyword>
<dbReference type="HOGENOM" id="CLU_2963092_0_0_1"/>
<proteinExistence type="predicted"/>
<name>E9GAQ1_DAPPU</name>
<sequence length="59" mass="6570">MPTSHYTTTYASVGYYTINAPVNYITTYVAPSYYTDALNYRHPSVAASNLQHFDLVGMG</sequence>
<dbReference type="KEGG" id="dpx:DAPPUDRAFT_240028"/>
<evidence type="ECO:0000313" key="1">
    <source>
        <dbReference type="EMBL" id="EFX83502.1"/>
    </source>
</evidence>
<organism evidence="1 2">
    <name type="scientific">Daphnia pulex</name>
    <name type="common">Water flea</name>
    <dbReference type="NCBI Taxonomy" id="6669"/>
    <lineage>
        <taxon>Eukaryota</taxon>
        <taxon>Metazoa</taxon>
        <taxon>Ecdysozoa</taxon>
        <taxon>Arthropoda</taxon>
        <taxon>Crustacea</taxon>
        <taxon>Branchiopoda</taxon>
        <taxon>Diplostraca</taxon>
        <taxon>Cladocera</taxon>
        <taxon>Anomopoda</taxon>
        <taxon>Daphniidae</taxon>
        <taxon>Daphnia</taxon>
    </lineage>
</organism>
<dbReference type="Proteomes" id="UP000000305">
    <property type="component" value="Unassembled WGS sequence"/>
</dbReference>
<evidence type="ECO:0000313" key="2">
    <source>
        <dbReference type="Proteomes" id="UP000000305"/>
    </source>
</evidence>
<dbReference type="AlphaFoldDB" id="E9GAQ1"/>
<accession>E9GAQ1</accession>
<gene>
    <name evidence="1" type="ORF">DAPPUDRAFT_240028</name>
</gene>
<dbReference type="EMBL" id="GL732537">
    <property type="protein sequence ID" value="EFX83502.1"/>
    <property type="molecule type" value="Genomic_DNA"/>
</dbReference>